<evidence type="ECO:0000313" key="3">
    <source>
        <dbReference type="Proteomes" id="UP000008467"/>
    </source>
</evidence>
<dbReference type="RefSeq" id="WP_013658978.1">
    <property type="nucleotide sequence ID" value="NC_015275.1"/>
</dbReference>
<proteinExistence type="predicted"/>
<dbReference type="Pfam" id="PF06283">
    <property type="entry name" value="ThuA"/>
    <property type="match status" value="1"/>
</dbReference>
<gene>
    <name evidence="2" type="ordered locus">Clole_4028</name>
</gene>
<dbReference type="InterPro" id="IPR029062">
    <property type="entry name" value="Class_I_gatase-like"/>
</dbReference>
<organism evidence="2 3">
    <name type="scientific">Cellulosilyticum lentocellum (strain ATCC 49066 / DSM 5427 / NCIMB 11756 / RHM5)</name>
    <name type="common">Clostridium lentocellum</name>
    <dbReference type="NCBI Taxonomy" id="642492"/>
    <lineage>
        <taxon>Bacteria</taxon>
        <taxon>Bacillati</taxon>
        <taxon>Bacillota</taxon>
        <taxon>Clostridia</taxon>
        <taxon>Lachnospirales</taxon>
        <taxon>Cellulosilyticaceae</taxon>
        <taxon>Cellulosilyticum</taxon>
    </lineage>
</organism>
<keyword evidence="3" id="KW-1185">Reference proteome</keyword>
<dbReference type="InterPro" id="IPR029010">
    <property type="entry name" value="ThuA-like"/>
</dbReference>
<accession>F2JL61</accession>
<dbReference type="EMBL" id="CP002582">
    <property type="protein sequence ID" value="ADZ85706.1"/>
    <property type="molecule type" value="Genomic_DNA"/>
</dbReference>
<sequence length="239" mass="27651">MIRVTVWNEFVHEREYEAIKAIYPEGIHSCIAEFLGKEEAITVRCATLDMEEHGLTEEVLNHTDVLIWWSHAKQEEVSDEVVQRVRSHVLAGMGLIALHSAHYSKIMKVLLGTSMSLKWREGSRERLWVTAPYHPIAAGVLETIDIPEEEMYGEFFDIPKPDEVVFTGWFASGEVFRSGCTFTRGYGRIFYFQPGHEEYPIYHMKEIQKIIINAVRWCHSEIKRTLPIECENTASYEAI</sequence>
<dbReference type="AlphaFoldDB" id="F2JL61"/>
<dbReference type="Gene3D" id="3.40.50.880">
    <property type="match status" value="1"/>
</dbReference>
<dbReference type="PIRSF" id="PIRSF030013">
    <property type="entry name" value="ThuA"/>
    <property type="match status" value="1"/>
</dbReference>
<dbReference type="HOGENOM" id="CLU_084426_0_0_9"/>
<dbReference type="STRING" id="642492.Clole_4028"/>
<dbReference type="eggNOG" id="COG4813">
    <property type="taxonomic scope" value="Bacteria"/>
</dbReference>
<evidence type="ECO:0000313" key="2">
    <source>
        <dbReference type="EMBL" id="ADZ85706.1"/>
    </source>
</evidence>
<name>F2JL61_CELLD</name>
<evidence type="ECO:0000259" key="1">
    <source>
        <dbReference type="Pfam" id="PF06283"/>
    </source>
</evidence>
<protein>
    <recommendedName>
        <fullName evidence="1">ThuA-like domain-containing protein</fullName>
    </recommendedName>
</protein>
<reference evidence="2 3" key="1">
    <citation type="journal article" date="2011" name="J. Bacteriol.">
        <title>Complete genome sequence of the cellulose-degrading bacterium Cellulosilyticum lentocellum.</title>
        <authorList>
            <consortium name="US DOE Joint Genome Institute"/>
            <person name="Miller D.A."/>
            <person name="Suen G."/>
            <person name="Bruce D."/>
            <person name="Copeland A."/>
            <person name="Cheng J.F."/>
            <person name="Detter C."/>
            <person name="Goodwin L.A."/>
            <person name="Han C.S."/>
            <person name="Hauser L.J."/>
            <person name="Land M.L."/>
            <person name="Lapidus A."/>
            <person name="Lucas S."/>
            <person name="Meincke L."/>
            <person name="Pitluck S."/>
            <person name="Tapia R."/>
            <person name="Teshima H."/>
            <person name="Woyke T."/>
            <person name="Fox B.G."/>
            <person name="Angert E.R."/>
            <person name="Currie C.R."/>
        </authorList>
    </citation>
    <scope>NUCLEOTIDE SEQUENCE [LARGE SCALE GENOMIC DNA]</scope>
    <source>
        <strain evidence="3">ATCC 49066 / DSM 5427 / NCIMB 11756 / RHM5</strain>
    </source>
</reference>
<dbReference type="KEGG" id="cle:Clole_4028"/>
<feature type="domain" description="ThuA-like" evidence="1">
    <location>
        <begin position="3"/>
        <end position="218"/>
    </location>
</feature>
<dbReference type="Proteomes" id="UP000008467">
    <property type="component" value="Chromosome"/>
</dbReference>
<dbReference type="SUPFAM" id="SSF52317">
    <property type="entry name" value="Class I glutamine amidotransferase-like"/>
    <property type="match status" value="1"/>
</dbReference>
<dbReference type="InterPro" id="IPR009381">
    <property type="entry name" value="Trehalose_catabolism_ThuA_prok"/>
</dbReference>